<evidence type="ECO:0000313" key="4">
    <source>
        <dbReference type="Proteomes" id="UP000461585"/>
    </source>
</evidence>
<dbReference type="Gene3D" id="6.10.250.330">
    <property type="match status" value="1"/>
</dbReference>
<protein>
    <recommendedName>
        <fullName evidence="2">Antitoxin</fullName>
    </recommendedName>
</protein>
<dbReference type="Pfam" id="PF02604">
    <property type="entry name" value="PhdYeFM_antitox"/>
    <property type="match status" value="1"/>
</dbReference>
<accession>A0A7X5HTJ8</accession>
<dbReference type="RefSeq" id="WP_162369138.1">
    <property type="nucleotide sequence ID" value="NZ_JAAEEH010000002.1"/>
</dbReference>
<evidence type="ECO:0000256" key="1">
    <source>
        <dbReference type="ARBA" id="ARBA00009981"/>
    </source>
</evidence>
<dbReference type="NCBIfam" id="TIGR01552">
    <property type="entry name" value="phd_fam"/>
    <property type="match status" value="1"/>
</dbReference>
<comment type="function">
    <text evidence="2">Antitoxin component of a type II toxin-antitoxin (TA) system.</text>
</comment>
<dbReference type="PANTHER" id="PTHR33713">
    <property type="entry name" value="ANTITOXIN YAFN-RELATED"/>
    <property type="match status" value="1"/>
</dbReference>
<keyword evidence="4" id="KW-1185">Reference proteome</keyword>
<dbReference type="Proteomes" id="UP000461585">
    <property type="component" value="Unassembled WGS sequence"/>
</dbReference>
<dbReference type="InterPro" id="IPR036165">
    <property type="entry name" value="YefM-like_sf"/>
</dbReference>
<organism evidence="3 4">
    <name type="scientific">Anaerotalea alkaliphila</name>
    <dbReference type="NCBI Taxonomy" id="2662126"/>
    <lineage>
        <taxon>Bacteria</taxon>
        <taxon>Bacillati</taxon>
        <taxon>Bacillota</taxon>
        <taxon>Clostridia</taxon>
        <taxon>Eubacteriales</taxon>
        <taxon>Anaerotalea</taxon>
    </lineage>
</organism>
<dbReference type="EMBL" id="JAAEEH010000002">
    <property type="protein sequence ID" value="NDL66410.1"/>
    <property type="molecule type" value="Genomic_DNA"/>
</dbReference>
<gene>
    <name evidence="3" type="ORF">GXN74_01435</name>
</gene>
<proteinExistence type="inferred from homology"/>
<dbReference type="InterPro" id="IPR006442">
    <property type="entry name" value="Antitoxin_Phd/YefM"/>
</dbReference>
<reference evidence="3 4" key="1">
    <citation type="submission" date="2020-01" db="EMBL/GenBank/DDBJ databases">
        <title>Anaeroalcalibacter tamaniensis gen. nov., sp. nov., moderately halophilic strictly anaerobic fermenter bacterium from mud volcano of Taman peninsula.</title>
        <authorList>
            <person name="Frolova A."/>
            <person name="Merkel A.Y."/>
            <person name="Slobodkin A.I."/>
        </authorList>
    </citation>
    <scope>NUCLEOTIDE SEQUENCE [LARGE SCALE GENOMIC DNA]</scope>
    <source>
        <strain evidence="3 4">F-3ap</strain>
    </source>
</reference>
<dbReference type="SUPFAM" id="SSF143120">
    <property type="entry name" value="YefM-like"/>
    <property type="match status" value="1"/>
</dbReference>
<dbReference type="AlphaFoldDB" id="A0A7X5HTJ8"/>
<evidence type="ECO:0000313" key="3">
    <source>
        <dbReference type="EMBL" id="NDL66410.1"/>
    </source>
</evidence>
<name>A0A7X5HTJ8_9FIRM</name>
<sequence length="88" mass="10475">MLAVNYTTLREHLKDYFDKVNDDYETLVVTRKDNRNVVVLSEESYNNIMENMYVRSSRKNYERLLQAKEQVERGEGLPRALIEVDDDD</sequence>
<dbReference type="PANTHER" id="PTHR33713:SF6">
    <property type="entry name" value="ANTITOXIN YEFM"/>
    <property type="match status" value="1"/>
</dbReference>
<comment type="caution">
    <text evidence="3">The sequence shown here is derived from an EMBL/GenBank/DDBJ whole genome shotgun (WGS) entry which is preliminary data.</text>
</comment>
<comment type="similarity">
    <text evidence="1 2">Belongs to the phD/YefM antitoxin family.</text>
</comment>
<dbReference type="Gene3D" id="3.40.1620.10">
    <property type="entry name" value="YefM-like domain"/>
    <property type="match status" value="1"/>
</dbReference>
<evidence type="ECO:0000256" key="2">
    <source>
        <dbReference type="RuleBase" id="RU362080"/>
    </source>
</evidence>
<dbReference type="InterPro" id="IPR051405">
    <property type="entry name" value="phD/YefM_antitoxin"/>
</dbReference>